<dbReference type="EMBL" id="UIDG01000074">
    <property type="protein sequence ID" value="SUS05029.1"/>
    <property type="molecule type" value="Genomic_DNA"/>
</dbReference>
<dbReference type="Pfam" id="PF13649">
    <property type="entry name" value="Methyltransf_25"/>
    <property type="match status" value="1"/>
</dbReference>
<evidence type="ECO:0000313" key="2">
    <source>
        <dbReference type="EMBL" id="SUS05029.1"/>
    </source>
</evidence>
<dbReference type="InterPro" id="IPR029063">
    <property type="entry name" value="SAM-dependent_MTases_sf"/>
</dbReference>
<sequence>MAQLLFDRPQLNNQIGTLRPLMTSGKLRHGAQRTTDNADAAFFKAWLRRPGQLGAVLPSSRGLATAVAACIDVHTPGVVVELGGGTGKVTEALLDAGVPVSSLIVVECEPALCDVIAARLPDVRLLCADARDLKPLLTEHGVTEPVKAVVSGLPLLCLTREDCQRILSAAFDVMGEHGDFVQFTYGPASPVPREVCQRVGISGRRARWIVSNLPPASVWHYRRAPAGRRR</sequence>
<accession>A0A380TAV9</accession>
<dbReference type="SUPFAM" id="SSF53335">
    <property type="entry name" value="S-adenosyl-L-methionine-dependent methyltransferases"/>
    <property type="match status" value="1"/>
</dbReference>
<reference evidence="2" key="1">
    <citation type="submission" date="2018-07" db="EMBL/GenBank/DDBJ databases">
        <authorList>
            <person name="Quirk P.G."/>
            <person name="Krulwich T.A."/>
        </authorList>
    </citation>
    <scope>NUCLEOTIDE SEQUENCE</scope>
</reference>
<protein>
    <recommendedName>
        <fullName evidence="1">Methyltransferase domain-containing protein</fullName>
    </recommendedName>
</protein>
<dbReference type="InterPro" id="IPR041698">
    <property type="entry name" value="Methyltransf_25"/>
</dbReference>
<gene>
    <name evidence="2" type="ORF">DF3PB_1650004</name>
</gene>
<proteinExistence type="predicted"/>
<dbReference type="Gene3D" id="3.40.50.150">
    <property type="entry name" value="Vaccinia Virus protein VP39"/>
    <property type="match status" value="1"/>
</dbReference>
<feature type="domain" description="Methyltransferase" evidence="1">
    <location>
        <begin position="79"/>
        <end position="178"/>
    </location>
</feature>
<evidence type="ECO:0000259" key="1">
    <source>
        <dbReference type="Pfam" id="PF13649"/>
    </source>
</evidence>
<name>A0A380TAV9_9ZZZZ</name>
<dbReference type="AlphaFoldDB" id="A0A380TAV9"/>
<organism evidence="2">
    <name type="scientific">metagenome</name>
    <dbReference type="NCBI Taxonomy" id="256318"/>
    <lineage>
        <taxon>unclassified sequences</taxon>
        <taxon>metagenomes</taxon>
    </lineage>
</organism>
<dbReference type="CDD" id="cd02440">
    <property type="entry name" value="AdoMet_MTases"/>
    <property type="match status" value="1"/>
</dbReference>